<comment type="similarity">
    <text evidence="2 9">Belongs to the cytochrome P450 family.</text>
</comment>
<dbReference type="PROSITE" id="PS00086">
    <property type="entry name" value="CYTOCHROME_P450"/>
    <property type="match status" value="1"/>
</dbReference>
<dbReference type="GO" id="GO:0005506">
    <property type="term" value="F:iron ion binding"/>
    <property type="evidence" value="ECO:0007669"/>
    <property type="project" value="InterPro"/>
</dbReference>
<evidence type="ECO:0000256" key="7">
    <source>
        <dbReference type="ARBA" id="ARBA00023033"/>
    </source>
</evidence>
<dbReference type="Proteomes" id="UP000008311">
    <property type="component" value="Unassembled WGS sequence"/>
</dbReference>
<sequence length="187" mass="21470">MAELFRSTESMRRVKEELNQVIGPERKVVESDINQLPYLQAVIKEAMRLHPVIPLLVPRNTMEDTTFMGYFIPKDTQIFVNAWAIGRDPDAWEDPLSFKPERFLDSNIDYKGQNFELLPFGSGRRICVGIPLAHRILHPALASLLHCFDWELGSNSTPETIDMKERLGISVRKLVPMKAIPKKILQE</sequence>
<dbReference type="Gene3D" id="1.10.630.10">
    <property type="entry name" value="Cytochrome P450"/>
    <property type="match status" value="1"/>
</dbReference>
<gene>
    <name evidence="10" type="ORF">RCOM_0841470</name>
</gene>
<keyword evidence="4 8" id="KW-0479">Metal-binding</keyword>
<dbReference type="InterPro" id="IPR001128">
    <property type="entry name" value="Cyt_P450"/>
</dbReference>
<dbReference type="STRING" id="3988.B9SRN3"/>
<dbReference type="PANTHER" id="PTHR47950">
    <property type="entry name" value="CYTOCHROME P450, FAMILY 76, SUBFAMILY C, POLYPEPTIDE 5-RELATED"/>
    <property type="match status" value="1"/>
</dbReference>
<dbReference type="PRINTS" id="PR00385">
    <property type="entry name" value="P450"/>
</dbReference>
<keyword evidence="3 8" id="KW-0349">Heme</keyword>
<dbReference type="GO" id="GO:0016709">
    <property type="term" value="F:oxidoreductase activity, acting on paired donors, with incorporation or reduction of molecular oxygen, NAD(P)H as one donor, and incorporation of one atom of oxygen"/>
    <property type="evidence" value="ECO:0000318"/>
    <property type="project" value="GO_Central"/>
</dbReference>
<evidence type="ECO:0000256" key="3">
    <source>
        <dbReference type="ARBA" id="ARBA00022617"/>
    </source>
</evidence>
<dbReference type="eggNOG" id="KOG0156">
    <property type="taxonomic scope" value="Eukaryota"/>
</dbReference>
<dbReference type="FunFam" id="1.10.630.10:FF:000126">
    <property type="entry name" value="Predicted protein"/>
    <property type="match status" value="1"/>
</dbReference>
<feature type="binding site" description="axial binding residue" evidence="8">
    <location>
        <position position="127"/>
    </location>
    <ligand>
        <name>heme</name>
        <dbReference type="ChEBI" id="CHEBI:30413"/>
    </ligand>
    <ligandPart>
        <name>Fe</name>
        <dbReference type="ChEBI" id="CHEBI:18248"/>
    </ligandPart>
</feature>
<evidence type="ECO:0008006" key="12">
    <source>
        <dbReference type="Google" id="ProtNLM"/>
    </source>
</evidence>
<dbReference type="InterPro" id="IPR036396">
    <property type="entry name" value="Cyt_P450_sf"/>
</dbReference>
<dbReference type="EMBL" id="EQ974100">
    <property type="protein sequence ID" value="EEF33755.1"/>
    <property type="molecule type" value="Genomic_DNA"/>
</dbReference>
<evidence type="ECO:0000313" key="11">
    <source>
        <dbReference type="Proteomes" id="UP000008311"/>
    </source>
</evidence>
<keyword evidence="7 9" id="KW-0503">Monooxygenase</keyword>
<name>B9SRN3_RICCO</name>
<dbReference type="GO" id="GO:0016020">
    <property type="term" value="C:membrane"/>
    <property type="evidence" value="ECO:0000318"/>
    <property type="project" value="GO_Central"/>
</dbReference>
<evidence type="ECO:0000256" key="9">
    <source>
        <dbReference type="RuleBase" id="RU000461"/>
    </source>
</evidence>
<organism evidence="10 11">
    <name type="scientific">Ricinus communis</name>
    <name type="common">Castor bean</name>
    <dbReference type="NCBI Taxonomy" id="3988"/>
    <lineage>
        <taxon>Eukaryota</taxon>
        <taxon>Viridiplantae</taxon>
        <taxon>Streptophyta</taxon>
        <taxon>Embryophyta</taxon>
        <taxon>Tracheophyta</taxon>
        <taxon>Spermatophyta</taxon>
        <taxon>Magnoliopsida</taxon>
        <taxon>eudicotyledons</taxon>
        <taxon>Gunneridae</taxon>
        <taxon>Pentapetalae</taxon>
        <taxon>rosids</taxon>
        <taxon>fabids</taxon>
        <taxon>Malpighiales</taxon>
        <taxon>Euphorbiaceae</taxon>
        <taxon>Acalyphoideae</taxon>
        <taxon>Acalypheae</taxon>
        <taxon>Ricinus</taxon>
    </lineage>
</organism>
<keyword evidence="6 8" id="KW-0408">Iron</keyword>
<evidence type="ECO:0000256" key="5">
    <source>
        <dbReference type="ARBA" id="ARBA00023002"/>
    </source>
</evidence>
<comment type="cofactor">
    <cofactor evidence="1 8">
        <name>heme</name>
        <dbReference type="ChEBI" id="CHEBI:30413"/>
    </cofactor>
</comment>
<dbReference type="InterPro" id="IPR002401">
    <property type="entry name" value="Cyt_P450_E_grp-I"/>
</dbReference>
<dbReference type="InterPro" id="IPR017972">
    <property type="entry name" value="Cyt_P450_CS"/>
</dbReference>
<dbReference type="InParanoid" id="B9SRN3"/>
<evidence type="ECO:0000313" key="10">
    <source>
        <dbReference type="EMBL" id="EEF33755.1"/>
    </source>
</evidence>
<dbReference type="GO" id="GO:0020037">
    <property type="term" value="F:heme binding"/>
    <property type="evidence" value="ECO:0007669"/>
    <property type="project" value="InterPro"/>
</dbReference>
<dbReference type="Pfam" id="PF00067">
    <property type="entry name" value="p450"/>
    <property type="match status" value="1"/>
</dbReference>
<evidence type="ECO:0000256" key="6">
    <source>
        <dbReference type="ARBA" id="ARBA00023004"/>
    </source>
</evidence>
<keyword evidence="11" id="KW-1185">Reference proteome</keyword>
<dbReference type="PRINTS" id="PR00463">
    <property type="entry name" value="EP450I"/>
</dbReference>
<evidence type="ECO:0000256" key="2">
    <source>
        <dbReference type="ARBA" id="ARBA00010617"/>
    </source>
</evidence>
<reference evidence="11" key="1">
    <citation type="journal article" date="2010" name="Nat. Biotechnol.">
        <title>Draft genome sequence of the oilseed species Ricinus communis.</title>
        <authorList>
            <person name="Chan A.P."/>
            <person name="Crabtree J."/>
            <person name="Zhao Q."/>
            <person name="Lorenzi H."/>
            <person name="Orvis J."/>
            <person name="Puiu D."/>
            <person name="Melake-Berhan A."/>
            <person name="Jones K.M."/>
            <person name="Redman J."/>
            <person name="Chen G."/>
            <person name="Cahoon E.B."/>
            <person name="Gedil M."/>
            <person name="Stanke M."/>
            <person name="Haas B.J."/>
            <person name="Wortman J.R."/>
            <person name="Fraser-Liggett C.M."/>
            <person name="Ravel J."/>
            <person name="Rabinowicz P.D."/>
        </authorList>
    </citation>
    <scope>NUCLEOTIDE SEQUENCE [LARGE SCALE GENOMIC DNA]</scope>
    <source>
        <strain evidence="11">cv. Hale</strain>
    </source>
</reference>
<dbReference type="AlphaFoldDB" id="B9SRN3"/>
<evidence type="ECO:0000256" key="4">
    <source>
        <dbReference type="ARBA" id="ARBA00022723"/>
    </source>
</evidence>
<dbReference type="PANTHER" id="PTHR47950:SF15">
    <property type="entry name" value="CYTOCHROME P450"/>
    <property type="match status" value="1"/>
</dbReference>
<keyword evidence="5 9" id="KW-0560">Oxidoreductase</keyword>
<proteinExistence type="inferred from homology"/>
<accession>B9SRN3</accession>
<evidence type="ECO:0000256" key="8">
    <source>
        <dbReference type="PIRSR" id="PIRSR602401-1"/>
    </source>
</evidence>
<dbReference type="SUPFAM" id="SSF48264">
    <property type="entry name" value="Cytochrome P450"/>
    <property type="match status" value="1"/>
</dbReference>
<evidence type="ECO:0000256" key="1">
    <source>
        <dbReference type="ARBA" id="ARBA00001971"/>
    </source>
</evidence>
<protein>
    <recommendedName>
        <fullName evidence="12">Cytochrome P450</fullName>
    </recommendedName>
</protein>